<dbReference type="RefSeq" id="WP_106587032.1">
    <property type="nucleotide sequence ID" value="NZ_PYGA01000043.1"/>
</dbReference>
<dbReference type="Gene3D" id="3.20.20.80">
    <property type="entry name" value="Glycosidases"/>
    <property type="match status" value="1"/>
</dbReference>
<reference evidence="5 6" key="1">
    <citation type="submission" date="2018-03" db="EMBL/GenBank/DDBJ databases">
        <title>Genomic Encyclopedia of Archaeal and Bacterial Type Strains, Phase II (KMG-II): from individual species to whole genera.</title>
        <authorList>
            <person name="Goeker M."/>
        </authorList>
    </citation>
    <scope>NUCLEOTIDE SEQUENCE [LARGE SCALE GENOMIC DNA]</scope>
    <source>
        <strain evidence="5 6">DSM 45312</strain>
    </source>
</reference>
<evidence type="ECO:0000256" key="3">
    <source>
        <dbReference type="ARBA" id="ARBA00023295"/>
    </source>
</evidence>
<dbReference type="Proteomes" id="UP000240542">
    <property type="component" value="Unassembled WGS sequence"/>
</dbReference>
<dbReference type="Gene3D" id="2.60.40.1180">
    <property type="entry name" value="Golgi alpha-mannosidase II"/>
    <property type="match status" value="1"/>
</dbReference>
<feature type="domain" description="Glycosyl hydrolase family 13 catalytic" evidence="4">
    <location>
        <begin position="16"/>
        <end position="426"/>
    </location>
</feature>
<dbReference type="SUPFAM" id="SSF51011">
    <property type="entry name" value="Glycosyl hydrolase domain"/>
    <property type="match status" value="1"/>
</dbReference>
<dbReference type="PANTHER" id="PTHR10357">
    <property type="entry name" value="ALPHA-AMYLASE FAMILY MEMBER"/>
    <property type="match status" value="1"/>
</dbReference>
<dbReference type="NCBIfam" id="NF008183">
    <property type="entry name" value="PRK10933.1"/>
    <property type="match status" value="1"/>
</dbReference>
<dbReference type="CDD" id="cd11333">
    <property type="entry name" value="AmyAc_SI_OligoGlu_DGase"/>
    <property type="match status" value="1"/>
</dbReference>
<dbReference type="AlphaFoldDB" id="A0A2P8CB87"/>
<keyword evidence="6" id="KW-1185">Reference proteome</keyword>
<evidence type="ECO:0000313" key="6">
    <source>
        <dbReference type="Proteomes" id="UP000240542"/>
    </source>
</evidence>
<dbReference type="InterPro" id="IPR013780">
    <property type="entry name" value="Glyco_hydro_b"/>
</dbReference>
<keyword evidence="3" id="KW-0326">Glycosidase</keyword>
<evidence type="ECO:0000259" key="4">
    <source>
        <dbReference type="SMART" id="SM00642"/>
    </source>
</evidence>
<name>A0A2P8CB87_9ACTN</name>
<comment type="similarity">
    <text evidence="1">Belongs to the glycosyl hydrolase 13 family.</text>
</comment>
<dbReference type="InterPro" id="IPR017853">
    <property type="entry name" value="GH"/>
</dbReference>
<evidence type="ECO:0000313" key="5">
    <source>
        <dbReference type="EMBL" id="PSK82234.1"/>
    </source>
</evidence>
<evidence type="ECO:0000256" key="1">
    <source>
        <dbReference type="ARBA" id="ARBA00008061"/>
    </source>
</evidence>
<dbReference type="GO" id="GO:0009313">
    <property type="term" value="P:oligosaccharide catabolic process"/>
    <property type="evidence" value="ECO:0007669"/>
    <property type="project" value="TreeGrafter"/>
</dbReference>
<dbReference type="SUPFAM" id="SSF51445">
    <property type="entry name" value="(Trans)glycosidases"/>
    <property type="match status" value="1"/>
</dbReference>
<dbReference type="InterPro" id="IPR006047">
    <property type="entry name" value="GH13_cat_dom"/>
</dbReference>
<proteinExistence type="inferred from homology"/>
<dbReference type="EMBL" id="PYGA01000043">
    <property type="protein sequence ID" value="PSK82234.1"/>
    <property type="molecule type" value="Genomic_DNA"/>
</dbReference>
<keyword evidence="2" id="KW-0378">Hydrolase</keyword>
<sequence length="564" mass="63083">MAAERADWWRESVVYQVYPQSFQDSDGDGVGDLPGIIDRLDYLRLLGVDVVWLSPVYPSPGDDNGYDISEYCDINPQFGTLADWDRLRDGLHARGMRLIMDLVVNHTSDAHPWFIESRASRDAPRRDFYIWRDSPDGTPPNNWRSVFSGPAWEHDSATDASYLHLFSRRQPDLNWADTRVRTAVHDIMTWWLDRGADGFRMDVINFISKDPALLSSDAPAVEAGDGMASFAPYVLNGPRVHEYLREMHDMVLAGRGAMTVGEMPGVTVEQARDYTAPQRRELNMVFQFEHMEVDSGPGGKFDPVPFSLPSLKRSLARWQTGLEGHGWNSLYLNNHDQPRSVSRFGSDGTLRVESATMLATSLHMLKGTPFVYQGEELGMTNAHFTAIEDYRDIETLNHYHSVVHSGEVAADEVLRRIGVRSRDNARTPMQWDASPNAGFTTGTPWLAANPNHTEVNAEAAVADPGSVFHYYRRLIRLRKEHPVVVHGVFELLLAEHESLFAYTRTLGHEVLLVLANWSAETVEVPLPASAAGVGARPLLGNYPEPEAFGVLRPFEATITLGAAS</sequence>
<dbReference type="OrthoDB" id="3203135at2"/>
<organism evidence="5 6">
    <name type="scientific">Murinocardiopsis flavida</name>
    <dbReference type="NCBI Taxonomy" id="645275"/>
    <lineage>
        <taxon>Bacteria</taxon>
        <taxon>Bacillati</taxon>
        <taxon>Actinomycetota</taxon>
        <taxon>Actinomycetes</taxon>
        <taxon>Streptosporangiales</taxon>
        <taxon>Nocardiopsidaceae</taxon>
        <taxon>Murinocardiopsis</taxon>
    </lineage>
</organism>
<protein>
    <submittedName>
        <fullName evidence="5">Oligo-1,6-glucosidase</fullName>
    </submittedName>
</protein>
<dbReference type="Pfam" id="PF00128">
    <property type="entry name" value="Alpha-amylase"/>
    <property type="match status" value="1"/>
</dbReference>
<accession>A0A2P8CB87</accession>
<dbReference type="Gene3D" id="3.90.400.10">
    <property type="entry name" value="Oligo-1,6-glucosidase, Domain 2"/>
    <property type="match status" value="1"/>
</dbReference>
<dbReference type="InterPro" id="IPR045857">
    <property type="entry name" value="O16G_dom_2"/>
</dbReference>
<comment type="caution">
    <text evidence="5">The sequence shown here is derived from an EMBL/GenBank/DDBJ whole genome shotgun (WGS) entry which is preliminary data.</text>
</comment>
<gene>
    <name evidence="5" type="ORF">CLV63_1432</name>
</gene>
<dbReference type="SMART" id="SM00642">
    <property type="entry name" value="Aamy"/>
    <property type="match status" value="1"/>
</dbReference>
<dbReference type="Pfam" id="PF16657">
    <property type="entry name" value="Malt_amylase_C"/>
    <property type="match status" value="1"/>
</dbReference>
<evidence type="ECO:0000256" key="2">
    <source>
        <dbReference type="ARBA" id="ARBA00022801"/>
    </source>
</evidence>
<dbReference type="FunFam" id="3.90.400.10:FF:000002">
    <property type="entry name" value="Sucrose isomerase"/>
    <property type="match status" value="1"/>
</dbReference>
<dbReference type="GO" id="GO:0004556">
    <property type="term" value="F:alpha-amylase activity"/>
    <property type="evidence" value="ECO:0007669"/>
    <property type="project" value="TreeGrafter"/>
</dbReference>
<dbReference type="InterPro" id="IPR032091">
    <property type="entry name" value="Malt_amylase-like_C"/>
</dbReference>
<dbReference type="FunFam" id="3.20.20.80:FF:000064">
    <property type="entry name" value="Oligo-1,6-glucosidase"/>
    <property type="match status" value="1"/>
</dbReference>
<dbReference type="PANTHER" id="PTHR10357:SF184">
    <property type="entry name" value="OLIGO-1,6-GLUCOSIDASE 1"/>
    <property type="match status" value="1"/>
</dbReference>